<proteinExistence type="inferred from homology"/>
<evidence type="ECO:0000256" key="7">
    <source>
        <dbReference type="SAM" id="Phobius"/>
    </source>
</evidence>
<feature type="transmembrane region" description="Helical" evidence="7">
    <location>
        <begin position="54"/>
        <end position="77"/>
    </location>
</feature>
<gene>
    <name evidence="10" type="ORF">GCM10010832_24530</name>
</gene>
<comment type="caution">
    <text evidence="10">The sequence shown here is derived from an EMBL/GenBank/DDBJ whole genome shotgun (WGS) entry which is preliminary data.</text>
</comment>
<comment type="similarity">
    <text evidence="2">Belongs to the MscS (TC 1.A.23) family.</text>
</comment>
<dbReference type="Gene3D" id="2.30.30.60">
    <property type="match status" value="1"/>
</dbReference>
<dbReference type="InterPro" id="IPR023408">
    <property type="entry name" value="MscS_beta-dom_sf"/>
</dbReference>
<evidence type="ECO:0000256" key="1">
    <source>
        <dbReference type="ARBA" id="ARBA00004651"/>
    </source>
</evidence>
<dbReference type="SUPFAM" id="SSF50182">
    <property type="entry name" value="Sm-like ribonucleoproteins"/>
    <property type="match status" value="1"/>
</dbReference>
<feature type="domain" description="Mechanosensitive ion channel MscS C-terminal" evidence="9">
    <location>
        <begin position="183"/>
        <end position="272"/>
    </location>
</feature>
<comment type="subcellular location">
    <subcellularLocation>
        <location evidence="1">Cell membrane</location>
        <topology evidence="1">Multi-pass membrane protein</topology>
    </subcellularLocation>
</comment>
<dbReference type="Gene3D" id="3.30.70.100">
    <property type="match status" value="1"/>
</dbReference>
<sequence>MLEFSKGIANQIFTFGLPIFIIILTFVIALIFNRSYFSLIRRRAVYLKNNPTKYTFLGHFITALIYIVGFSFAIISIPQLKTIATSLLAGASILALGVTLASQQALSNIVSGIFIVIFKPFRVNDRIIIRDTMSGIVEDITLRHTVIRNFENRRIIIPNSVISNEALTNADLGDEKICRFLEMGISYDSDLDLAKKIMFEEVRNHPDYFDVRTPEEIENNNPEVSVRVISMGDSSVNLRAWVWAENSPKSFVMNCDLLESIKKRFDKEGVEIPFPHRTIVEKKPKNK</sequence>
<keyword evidence="5 7" id="KW-1133">Transmembrane helix</keyword>
<keyword evidence="6 7" id="KW-0472">Membrane</keyword>
<keyword evidence="4 7" id="KW-0812">Transmembrane</keyword>
<dbReference type="EMBL" id="BMGM01000012">
    <property type="protein sequence ID" value="GGE43639.1"/>
    <property type="molecule type" value="Genomic_DNA"/>
</dbReference>
<evidence type="ECO:0000256" key="2">
    <source>
        <dbReference type="ARBA" id="ARBA00008017"/>
    </source>
</evidence>
<dbReference type="InterPro" id="IPR010920">
    <property type="entry name" value="LSM_dom_sf"/>
</dbReference>
<dbReference type="Proteomes" id="UP000599179">
    <property type="component" value="Unassembled WGS sequence"/>
</dbReference>
<protein>
    <submittedName>
        <fullName evidence="10">Mechanosensitive ion channel protein MscS</fullName>
    </submittedName>
</protein>
<evidence type="ECO:0000313" key="10">
    <source>
        <dbReference type="EMBL" id="GGE43639.1"/>
    </source>
</evidence>
<evidence type="ECO:0000256" key="4">
    <source>
        <dbReference type="ARBA" id="ARBA00022692"/>
    </source>
</evidence>
<dbReference type="InterPro" id="IPR011066">
    <property type="entry name" value="MscS_channel_C_sf"/>
</dbReference>
<organism evidence="10 11">
    <name type="scientific">Psychroflexus planctonicus</name>
    <dbReference type="NCBI Taxonomy" id="1526575"/>
    <lineage>
        <taxon>Bacteria</taxon>
        <taxon>Pseudomonadati</taxon>
        <taxon>Bacteroidota</taxon>
        <taxon>Flavobacteriia</taxon>
        <taxon>Flavobacteriales</taxon>
        <taxon>Flavobacteriaceae</taxon>
        <taxon>Psychroflexus</taxon>
    </lineage>
</organism>
<keyword evidence="11" id="KW-1185">Reference proteome</keyword>
<dbReference type="Pfam" id="PF21082">
    <property type="entry name" value="MS_channel_3rd"/>
    <property type="match status" value="1"/>
</dbReference>
<dbReference type="SUPFAM" id="SSF82689">
    <property type="entry name" value="Mechanosensitive channel protein MscS (YggB), C-terminal domain"/>
    <property type="match status" value="1"/>
</dbReference>
<reference evidence="11" key="1">
    <citation type="journal article" date="2019" name="Int. J. Syst. Evol. Microbiol.">
        <title>The Global Catalogue of Microorganisms (GCM) 10K type strain sequencing project: providing services to taxonomists for standard genome sequencing and annotation.</title>
        <authorList>
            <consortium name="The Broad Institute Genomics Platform"/>
            <consortium name="The Broad Institute Genome Sequencing Center for Infectious Disease"/>
            <person name="Wu L."/>
            <person name="Ma J."/>
        </authorList>
    </citation>
    <scope>NUCLEOTIDE SEQUENCE [LARGE SCALE GENOMIC DNA]</scope>
    <source>
        <strain evidence="11">CGMCC 1.12931</strain>
    </source>
</reference>
<dbReference type="InterPro" id="IPR006685">
    <property type="entry name" value="MscS_channel_2nd"/>
</dbReference>
<dbReference type="Pfam" id="PF00924">
    <property type="entry name" value="MS_channel_2nd"/>
    <property type="match status" value="1"/>
</dbReference>
<dbReference type="PANTHER" id="PTHR30221:SF8">
    <property type="entry name" value="SMALL-CONDUCTANCE MECHANOSENSITIVE CHANNEL"/>
    <property type="match status" value="1"/>
</dbReference>
<name>A0ABQ1SNJ8_9FLAO</name>
<evidence type="ECO:0000259" key="8">
    <source>
        <dbReference type="Pfam" id="PF00924"/>
    </source>
</evidence>
<dbReference type="RefSeq" id="WP_188459439.1">
    <property type="nucleotide sequence ID" value="NZ_BMGM01000012.1"/>
</dbReference>
<evidence type="ECO:0000256" key="5">
    <source>
        <dbReference type="ARBA" id="ARBA00022989"/>
    </source>
</evidence>
<accession>A0ABQ1SNJ8</accession>
<feature type="domain" description="Mechanosensitive ion channel MscS" evidence="8">
    <location>
        <begin position="106"/>
        <end position="170"/>
    </location>
</feature>
<dbReference type="PANTHER" id="PTHR30221">
    <property type="entry name" value="SMALL-CONDUCTANCE MECHANOSENSITIVE CHANNEL"/>
    <property type="match status" value="1"/>
</dbReference>
<dbReference type="InterPro" id="IPR045275">
    <property type="entry name" value="MscS_archaea/bacteria_type"/>
</dbReference>
<dbReference type="Gene3D" id="1.10.287.1260">
    <property type="match status" value="1"/>
</dbReference>
<evidence type="ECO:0000256" key="6">
    <source>
        <dbReference type="ARBA" id="ARBA00023136"/>
    </source>
</evidence>
<keyword evidence="3" id="KW-1003">Cell membrane</keyword>
<feature type="transmembrane region" description="Helical" evidence="7">
    <location>
        <begin position="12"/>
        <end position="33"/>
    </location>
</feature>
<evidence type="ECO:0000259" key="9">
    <source>
        <dbReference type="Pfam" id="PF21082"/>
    </source>
</evidence>
<dbReference type="InterPro" id="IPR049278">
    <property type="entry name" value="MS_channel_C"/>
</dbReference>
<evidence type="ECO:0000256" key="3">
    <source>
        <dbReference type="ARBA" id="ARBA00022475"/>
    </source>
</evidence>
<evidence type="ECO:0000313" key="11">
    <source>
        <dbReference type="Proteomes" id="UP000599179"/>
    </source>
</evidence>